<dbReference type="InterPro" id="IPR019595">
    <property type="entry name" value="DUF2470"/>
</dbReference>
<dbReference type="RefSeq" id="WP_161825530.1">
    <property type="nucleotide sequence ID" value="NZ_WVIC01000020.1"/>
</dbReference>
<evidence type="ECO:0000259" key="1">
    <source>
        <dbReference type="Pfam" id="PF10615"/>
    </source>
</evidence>
<proteinExistence type="predicted"/>
<dbReference type="InterPro" id="IPR037119">
    <property type="entry name" value="Haem_oxidase_HugZ-like_sf"/>
</dbReference>
<name>A0A8K1ZZM9_9CYAN</name>
<protein>
    <submittedName>
        <fullName evidence="2">DUF2470 domain-containing protein</fullName>
    </submittedName>
</protein>
<evidence type="ECO:0000313" key="3">
    <source>
        <dbReference type="Proteomes" id="UP000607397"/>
    </source>
</evidence>
<accession>A0A8K1ZZM9</accession>
<dbReference type="Proteomes" id="UP000607397">
    <property type="component" value="Unassembled WGS sequence"/>
</dbReference>
<evidence type="ECO:0000313" key="2">
    <source>
        <dbReference type="EMBL" id="NCJ07051.1"/>
    </source>
</evidence>
<gene>
    <name evidence="2" type="ORF">GS597_11135</name>
</gene>
<dbReference type="SUPFAM" id="SSF50475">
    <property type="entry name" value="FMN-binding split barrel"/>
    <property type="match status" value="1"/>
</dbReference>
<sequence length="96" mass="10565">MSDPITATISQRICKHMNEDHGDAVLLYAQVYGQATAATQARMVQIDPEGMDLMAQVHDQAQSLRVQFDHVLQDSEDAHQTLIAMVRAARTQGATT</sequence>
<dbReference type="Gene3D" id="3.20.180.10">
    <property type="entry name" value="PNP-oxidase-like"/>
    <property type="match status" value="1"/>
</dbReference>
<comment type="caution">
    <text evidence="2">The sequence shown here is derived from an EMBL/GenBank/DDBJ whole genome shotgun (WGS) entry which is preliminary data.</text>
</comment>
<dbReference type="PANTHER" id="PTHR37783">
    <property type="entry name" value="MEMBRANE PROTEIN, PUTATIVE (AFU_ORTHOLOGUE AFUA_1G04315)-RELATED"/>
    <property type="match status" value="1"/>
</dbReference>
<reference evidence="2" key="1">
    <citation type="submission" date="2019-12" db="EMBL/GenBank/DDBJ databases">
        <title>High-Quality draft genome sequences of three cyanobacteria isolated from the limestone walls of the Old Cathedral of Coimbra.</title>
        <authorList>
            <person name="Tiago I."/>
            <person name="Soares F."/>
            <person name="Portugal A."/>
        </authorList>
    </citation>
    <scope>NUCLEOTIDE SEQUENCE [LARGE SCALE GENOMIC DNA]</scope>
    <source>
        <strain evidence="2">C</strain>
    </source>
</reference>
<organism evidence="2 3">
    <name type="scientific">Petrachloros mirabilis ULC683</name>
    <dbReference type="NCBI Taxonomy" id="2781853"/>
    <lineage>
        <taxon>Bacteria</taxon>
        <taxon>Bacillati</taxon>
        <taxon>Cyanobacteriota</taxon>
        <taxon>Cyanophyceae</taxon>
        <taxon>Synechococcales</taxon>
        <taxon>Petrachlorosaceae</taxon>
        <taxon>Petrachloros</taxon>
        <taxon>Petrachloros mirabilis</taxon>
    </lineage>
</organism>
<dbReference type="PANTHER" id="PTHR37783:SF1">
    <property type="entry name" value="MEMBRANE PROTEIN, PUTATIVE (AFU_ORTHOLOGUE AFUA_1G04315)-RELATED"/>
    <property type="match status" value="1"/>
</dbReference>
<dbReference type="EMBL" id="WVIC01000020">
    <property type="protein sequence ID" value="NCJ07051.1"/>
    <property type="molecule type" value="Genomic_DNA"/>
</dbReference>
<dbReference type="AlphaFoldDB" id="A0A8K1ZZM9"/>
<keyword evidence="3" id="KW-1185">Reference proteome</keyword>
<feature type="domain" description="DUF2470" evidence="1">
    <location>
        <begin position="10"/>
        <end position="85"/>
    </location>
</feature>
<dbReference type="Pfam" id="PF10615">
    <property type="entry name" value="DUF2470"/>
    <property type="match status" value="1"/>
</dbReference>